<dbReference type="InterPro" id="IPR001005">
    <property type="entry name" value="SANT/Myb"/>
</dbReference>
<dbReference type="PROSITE" id="PS50090">
    <property type="entry name" value="MYB_LIKE"/>
    <property type="match status" value="1"/>
</dbReference>
<feature type="domain" description="Myb-like" evidence="5">
    <location>
        <begin position="31"/>
        <end position="83"/>
    </location>
</feature>
<evidence type="ECO:0000256" key="3">
    <source>
        <dbReference type="ARBA" id="ARBA00023242"/>
    </source>
</evidence>
<evidence type="ECO:0000256" key="1">
    <source>
        <dbReference type="ARBA" id="ARBA00004123"/>
    </source>
</evidence>
<dbReference type="PANTHER" id="PTHR47999:SF77">
    <property type="entry name" value="TRANSCRIPTION REPRESSOR MYB5-LIKE"/>
    <property type="match status" value="1"/>
</dbReference>
<evidence type="ECO:0000313" key="7">
    <source>
        <dbReference type="EMBL" id="KAK6163776.1"/>
    </source>
</evidence>
<dbReference type="InterPro" id="IPR009057">
    <property type="entry name" value="Homeodomain-like_sf"/>
</dbReference>
<feature type="domain" description="HTH myb-type" evidence="6">
    <location>
        <begin position="31"/>
        <end position="87"/>
    </location>
</feature>
<accession>A0ABR0XX30</accession>
<evidence type="ECO:0000256" key="4">
    <source>
        <dbReference type="SAM" id="MobiDB-lite"/>
    </source>
</evidence>
<comment type="subcellular location">
    <subcellularLocation>
        <location evidence="1">Nucleus</location>
    </subcellularLocation>
</comment>
<comment type="caution">
    <text evidence="7">The sequence shown here is derived from an EMBL/GenBank/DDBJ whole genome shotgun (WGS) entry which is preliminary data.</text>
</comment>
<dbReference type="PROSITE" id="PS51294">
    <property type="entry name" value="HTH_MYB"/>
    <property type="match status" value="1"/>
</dbReference>
<sequence>MRSPSLTSSSKQTAIGGGSGKKAEATPCCSKVGLKRGPWTAEEDEMLAEYIKREGEGRWRTLPKKAGLLRCGKSCRLRWMNYLRPSVKRGHISPDEEDLILRLHRLLGNSQGIDPKTHKPINPNPNPKYHVPIFDDDENIVNINNIQHGDGTMIDSEYVHVDEDDDAFSSFLNSLINDDMFINNLQHDDQEQDQQHGQHSSCLI</sequence>
<dbReference type="Proteomes" id="UP001318860">
    <property type="component" value="Unassembled WGS sequence"/>
</dbReference>
<evidence type="ECO:0000256" key="2">
    <source>
        <dbReference type="ARBA" id="ARBA00023125"/>
    </source>
</evidence>
<protein>
    <recommendedName>
        <fullName evidence="9">R2R3-MYB protein</fullName>
    </recommendedName>
</protein>
<keyword evidence="8" id="KW-1185">Reference proteome</keyword>
<dbReference type="SUPFAM" id="SSF46689">
    <property type="entry name" value="Homeodomain-like"/>
    <property type="match status" value="1"/>
</dbReference>
<dbReference type="PANTHER" id="PTHR47999">
    <property type="entry name" value="TRANSCRIPTION FACTOR MYB8-RELATED-RELATED"/>
    <property type="match status" value="1"/>
</dbReference>
<dbReference type="InterPro" id="IPR017930">
    <property type="entry name" value="Myb_dom"/>
</dbReference>
<evidence type="ECO:0008006" key="9">
    <source>
        <dbReference type="Google" id="ProtNLM"/>
    </source>
</evidence>
<dbReference type="Gene3D" id="1.10.10.60">
    <property type="entry name" value="Homeodomain-like"/>
    <property type="match status" value="1"/>
</dbReference>
<gene>
    <name evidence="7" type="ORF">DH2020_000640</name>
</gene>
<keyword evidence="3" id="KW-0539">Nucleus</keyword>
<organism evidence="7 8">
    <name type="scientific">Rehmannia glutinosa</name>
    <name type="common">Chinese foxglove</name>
    <dbReference type="NCBI Taxonomy" id="99300"/>
    <lineage>
        <taxon>Eukaryota</taxon>
        <taxon>Viridiplantae</taxon>
        <taxon>Streptophyta</taxon>
        <taxon>Embryophyta</taxon>
        <taxon>Tracheophyta</taxon>
        <taxon>Spermatophyta</taxon>
        <taxon>Magnoliopsida</taxon>
        <taxon>eudicotyledons</taxon>
        <taxon>Gunneridae</taxon>
        <taxon>Pentapetalae</taxon>
        <taxon>asterids</taxon>
        <taxon>lamiids</taxon>
        <taxon>Lamiales</taxon>
        <taxon>Orobanchaceae</taxon>
        <taxon>Rehmannieae</taxon>
        <taxon>Rehmannia</taxon>
    </lineage>
</organism>
<dbReference type="InterPro" id="IPR015495">
    <property type="entry name" value="Myb_TF_plants"/>
</dbReference>
<feature type="region of interest" description="Disordered" evidence="4">
    <location>
        <begin position="1"/>
        <end position="26"/>
    </location>
</feature>
<feature type="compositionally biased region" description="Polar residues" evidence="4">
    <location>
        <begin position="1"/>
        <end position="13"/>
    </location>
</feature>
<dbReference type="Pfam" id="PF00249">
    <property type="entry name" value="Myb_DNA-binding"/>
    <property type="match status" value="1"/>
</dbReference>
<evidence type="ECO:0000259" key="5">
    <source>
        <dbReference type="PROSITE" id="PS50090"/>
    </source>
</evidence>
<evidence type="ECO:0000259" key="6">
    <source>
        <dbReference type="PROSITE" id="PS51294"/>
    </source>
</evidence>
<proteinExistence type="predicted"/>
<dbReference type="CDD" id="cd00167">
    <property type="entry name" value="SANT"/>
    <property type="match status" value="1"/>
</dbReference>
<evidence type="ECO:0000313" key="8">
    <source>
        <dbReference type="Proteomes" id="UP001318860"/>
    </source>
</evidence>
<dbReference type="EMBL" id="JABTTQ020000001">
    <property type="protein sequence ID" value="KAK6163776.1"/>
    <property type="molecule type" value="Genomic_DNA"/>
</dbReference>
<keyword evidence="2" id="KW-0238">DNA-binding</keyword>
<dbReference type="SMART" id="SM00717">
    <property type="entry name" value="SANT"/>
    <property type="match status" value="1"/>
</dbReference>
<name>A0ABR0XX30_REHGL</name>
<reference evidence="7 8" key="1">
    <citation type="journal article" date="2021" name="Comput. Struct. Biotechnol. J.">
        <title>De novo genome assembly of the potent medicinal plant Rehmannia glutinosa using nanopore technology.</title>
        <authorList>
            <person name="Ma L."/>
            <person name="Dong C."/>
            <person name="Song C."/>
            <person name="Wang X."/>
            <person name="Zheng X."/>
            <person name="Niu Y."/>
            <person name="Chen S."/>
            <person name="Feng W."/>
        </authorList>
    </citation>
    <scope>NUCLEOTIDE SEQUENCE [LARGE SCALE GENOMIC DNA]</scope>
    <source>
        <strain evidence="7">DH-2019</strain>
    </source>
</reference>